<dbReference type="EMBL" id="CAJEWE010000006">
    <property type="protein sequence ID" value="CAD2072846.1"/>
    <property type="molecule type" value="Genomic_DNA"/>
</dbReference>
<keyword evidence="5 8" id="KW-0812">Transmembrane</keyword>
<evidence type="ECO:0000256" key="8">
    <source>
        <dbReference type="SAM" id="Phobius"/>
    </source>
</evidence>
<proteinExistence type="inferred from homology"/>
<comment type="subcellular location">
    <subcellularLocation>
        <location evidence="1">Cell membrane</location>
        <topology evidence="1">Multi-pass membrane protein</topology>
    </subcellularLocation>
</comment>
<evidence type="ECO:0000313" key="9">
    <source>
        <dbReference type="EMBL" id="CAD2072846.1"/>
    </source>
</evidence>
<dbReference type="PANTHER" id="PTHR34584">
    <property type="entry name" value="NA(+)/H(+) ANTIPORTER SUBUNIT E1"/>
    <property type="match status" value="1"/>
</dbReference>
<comment type="caution">
    <text evidence="9">The sequence shown here is derived from an EMBL/GenBank/DDBJ whole genome shotgun (WGS) entry which is preliminary data.</text>
</comment>
<dbReference type="GO" id="GO:0008324">
    <property type="term" value="F:monoatomic cation transmembrane transporter activity"/>
    <property type="evidence" value="ECO:0007669"/>
    <property type="project" value="InterPro"/>
</dbReference>
<evidence type="ECO:0000256" key="5">
    <source>
        <dbReference type="ARBA" id="ARBA00022692"/>
    </source>
</evidence>
<comment type="similarity">
    <text evidence="2">Belongs to the CPA3 antiporters (TC 2.A.63) subunit E family.</text>
</comment>
<dbReference type="Proteomes" id="UP000521032">
    <property type="component" value="Unassembled WGS sequence"/>
</dbReference>
<keyword evidence="7 8" id="KW-0472">Membrane</keyword>
<dbReference type="PIRSF" id="PIRSF019239">
    <property type="entry name" value="MrpE"/>
    <property type="match status" value="1"/>
</dbReference>
<gene>
    <name evidence="9" type="primary">mnhE1</name>
    <name evidence="9" type="ORF">JEOSCH030_00453</name>
</gene>
<evidence type="ECO:0000256" key="2">
    <source>
        <dbReference type="ARBA" id="ARBA00006228"/>
    </source>
</evidence>
<feature type="transmembrane region" description="Helical" evidence="8">
    <location>
        <begin position="26"/>
        <end position="45"/>
    </location>
</feature>
<keyword evidence="4" id="KW-1003">Cell membrane</keyword>
<sequence>MALQILLNFLLAFLWAAMNDTLELPTLIMGYIMGMIAIYVIRNFLPGSFYMIRFYRIIKLIVVFIRELVIANITVMKIVLKPKINVHPGFYAYPCELEEDWEVVLLSSLITLTPGTVVVAISDDYSKLYIHGVHLTDADEEIRGIKSSFENVIKEVGQP</sequence>
<evidence type="ECO:0000256" key="3">
    <source>
        <dbReference type="ARBA" id="ARBA00022449"/>
    </source>
</evidence>
<dbReference type="RefSeq" id="WP_186085426.1">
    <property type="nucleotide sequence ID" value="NZ_BMDB01000001.1"/>
</dbReference>
<reference evidence="9 10" key="1">
    <citation type="submission" date="2020-07" db="EMBL/GenBank/DDBJ databases">
        <authorList>
            <person name="Criscuolo A."/>
        </authorList>
    </citation>
    <scope>NUCLEOTIDE SEQUENCE [LARGE SCALE GENOMIC DNA]</scope>
    <source>
        <strain evidence="10">CIP 111030</strain>
    </source>
</reference>
<evidence type="ECO:0000256" key="4">
    <source>
        <dbReference type="ARBA" id="ARBA00022475"/>
    </source>
</evidence>
<dbReference type="InterPro" id="IPR002758">
    <property type="entry name" value="Cation_antiport_E"/>
</dbReference>
<keyword evidence="6 8" id="KW-1133">Transmembrane helix</keyword>
<name>A0A6V7R6A8_9BACL</name>
<keyword evidence="3" id="KW-0813">Transport</keyword>
<dbReference type="AlphaFoldDB" id="A0A6V7R6A8"/>
<keyword evidence="10" id="KW-1185">Reference proteome</keyword>
<evidence type="ECO:0000256" key="6">
    <source>
        <dbReference type="ARBA" id="ARBA00022989"/>
    </source>
</evidence>
<evidence type="ECO:0000256" key="1">
    <source>
        <dbReference type="ARBA" id="ARBA00004651"/>
    </source>
</evidence>
<dbReference type="PANTHER" id="PTHR34584:SF1">
    <property type="entry name" value="NA(+)_H(+) ANTIPORTER SUBUNIT E1"/>
    <property type="match status" value="1"/>
</dbReference>
<dbReference type="GO" id="GO:0005886">
    <property type="term" value="C:plasma membrane"/>
    <property type="evidence" value="ECO:0007669"/>
    <property type="project" value="UniProtKB-SubCell"/>
</dbReference>
<keyword evidence="3" id="KW-0050">Antiport</keyword>
<dbReference type="GO" id="GO:0015297">
    <property type="term" value="F:antiporter activity"/>
    <property type="evidence" value="ECO:0007669"/>
    <property type="project" value="UniProtKB-KW"/>
</dbReference>
<dbReference type="Pfam" id="PF01899">
    <property type="entry name" value="MNHE"/>
    <property type="match status" value="1"/>
</dbReference>
<evidence type="ECO:0000256" key="7">
    <source>
        <dbReference type="ARBA" id="ARBA00023136"/>
    </source>
</evidence>
<evidence type="ECO:0000313" key="10">
    <source>
        <dbReference type="Proteomes" id="UP000521032"/>
    </source>
</evidence>
<accession>A0A6V7R6A8</accession>
<organism evidence="9 10">
    <name type="scientific">Phocicoccus schoeneichii</name>
    <dbReference type="NCBI Taxonomy" id="1812261"/>
    <lineage>
        <taxon>Bacteria</taxon>
        <taxon>Bacillati</taxon>
        <taxon>Bacillota</taxon>
        <taxon>Bacilli</taxon>
        <taxon>Bacillales</taxon>
        <taxon>Salinicoccaceae</taxon>
        <taxon>Phocicoccus</taxon>
    </lineage>
</organism>
<protein>
    <submittedName>
        <fullName evidence="9">Na(+)/H(+) antiporter subunit E1</fullName>
    </submittedName>
</protein>